<dbReference type="AlphaFoldDB" id="A0A242W201"/>
<dbReference type="Pfam" id="PF00535">
    <property type="entry name" value="Glycos_transf_2"/>
    <property type="match status" value="1"/>
</dbReference>
<dbReference type="GO" id="GO:0016758">
    <property type="term" value="F:hexosyltransferase activity"/>
    <property type="evidence" value="ECO:0007669"/>
    <property type="project" value="UniProtKB-ARBA"/>
</dbReference>
<comment type="similarity">
    <text evidence="1">Belongs to the glycosyltransferase 2 family.</text>
</comment>
<sequence>MKKVKLSVVITNYNKEQYLAQCLQSVVEQTLKGIEIIVVDDGSTDNSMKVLEQYEKQHNNLKVYRQQNAGVSAARNAGLQKANGEYVTFLDADDYVHLAGYEEMYEVASGNNADMVIADIICFNEYKNWPLSYMKKLFNKEFPLIRNIAENLELHLTPSTSNKIFKREMCILNGIHFDEDLWVGEDLLFTQQCLLVAERVIVREIPLLYYRIVDNGNNNLSKNTTITFFNQLVILQMKLTAMYRERKRLALIHTIEARQWKFFVDSIVLKGKDFSNEKLLEVIQLGNEFLSSLISFEHVEGFNVRDQLITEMIKENDYKGLEKLLNIFQNELISKEHVYENEKYYYFYYRFFPRYKELLQVNNLALVHKIEGIKLRKEILTISGYAFVENLSTKKIKKELVFYKDGTTKTIQLKNSLRTDISYLFSNNTIDYNDAGFETIEVNVRDLLEEGEWKISIRLSIGKTVIEEPLRVLLAQLRNNTKYQNENSLDIKVLYKNSEATIQIRKSNYMKRMMNTYSEVKRAIRYDLGLFKRKNYKALLTIIFYKLFGSYFRRKNIWLIGEREDTAQDNSYHLFTYIRKKHPDVPAFYIINKESNDYKNIEGLGNIIQYGSFKHTFYLLICNKTINSYSETANMYTDDYKHILKYYPEWQQNKKIFIQHGVIGVSRVNHVLNKNRMGYSLFVVSSQFEKEHIVKEFGYDEEEVIVTGLARWDALKDESKGNEILLMPTWRSWIKTKDQLMKSKYWQTYMSFLKSKELHRMLEEKDMTLTFFPHYQTQKLGAETPVFHERIKVLKQGEETVQSLLKRHRLLITDYSTVSFDFAYMNKPVIFFQFDYDEFYSRHYNEGPINHKEDLFGPVVTDLDAILQSILYCFKGSRLFYNFQGKEKKFLVRGKTLHCEAIFKKISRLEEKKI</sequence>
<dbReference type="GO" id="GO:0016020">
    <property type="term" value="C:membrane"/>
    <property type="evidence" value="ECO:0007669"/>
    <property type="project" value="InterPro"/>
</dbReference>
<evidence type="ECO:0000313" key="4">
    <source>
        <dbReference type="Proteomes" id="UP000195152"/>
    </source>
</evidence>
<evidence type="ECO:0000259" key="2">
    <source>
        <dbReference type="Pfam" id="PF00535"/>
    </source>
</evidence>
<dbReference type="CDD" id="cd00761">
    <property type="entry name" value="Glyco_tranf_GTA_type"/>
    <property type="match status" value="1"/>
</dbReference>
<gene>
    <name evidence="3" type="ORF">BK699_26965</name>
</gene>
<dbReference type="PANTHER" id="PTHR22916">
    <property type="entry name" value="GLYCOSYLTRANSFERASE"/>
    <property type="match status" value="1"/>
</dbReference>
<reference evidence="3 4" key="1">
    <citation type="submission" date="2016-10" db="EMBL/GenBank/DDBJ databases">
        <title>Comparative genomics of Bacillus thuringiensis reveals a path to pathogens against multiple invertebrate hosts.</title>
        <authorList>
            <person name="Zheng J."/>
            <person name="Gao Q."/>
            <person name="Liu H."/>
            <person name="Peng D."/>
            <person name="Ruan L."/>
            <person name="Sun M."/>
        </authorList>
    </citation>
    <scope>NUCLEOTIDE SEQUENCE [LARGE SCALE GENOMIC DNA]</scope>
    <source>
        <strain evidence="3">BGSC 4AC1</strain>
    </source>
</reference>
<dbReference type="Proteomes" id="UP000195152">
    <property type="component" value="Unassembled WGS sequence"/>
</dbReference>
<dbReference type="Gene3D" id="3.90.550.10">
    <property type="entry name" value="Spore Coat Polysaccharide Biosynthesis Protein SpsA, Chain A"/>
    <property type="match status" value="1"/>
</dbReference>
<dbReference type="SUPFAM" id="SSF53448">
    <property type="entry name" value="Nucleotide-diphospho-sugar transferases"/>
    <property type="match status" value="1"/>
</dbReference>
<protein>
    <submittedName>
        <fullName evidence="3">Teichoic acid biosynthesis protein B</fullName>
    </submittedName>
</protein>
<feature type="domain" description="Glycosyltransferase 2-like" evidence="2">
    <location>
        <begin position="7"/>
        <end position="168"/>
    </location>
</feature>
<dbReference type="Gene3D" id="3.40.50.12580">
    <property type="match status" value="1"/>
</dbReference>
<dbReference type="InterPro" id="IPR029044">
    <property type="entry name" value="Nucleotide-diphossugar_trans"/>
</dbReference>
<name>A0A242W201_BACTU</name>
<dbReference type="InterPro" id="IPR007554">
    <property type="entry name" value="Glycerophosphate_synth"/>
</dbReference>
<evidence type="ECO:0000256" key="1">
    <source>
        <dbReference type="ARBA" id="ARBA00006739"/>
    </source>
</evidence>
<comment type="caution">
    <text evidence="3">The sequence shown here is derived from an EMBL/GenBank/DDBJ whole genome shotgun (WGS) entry which is preliminary data.</text>
</comment>
<dbReference type="Pfam" id="PF04464">
    <property type="entry name" value="Glyphos_transf"/>
    <property type="match status" value="1"/>
</dbReference>
<accession>A0A242W201</accession>
<evidence type="ECO:0000313" key="3">
    <source>
        <dbReference type="EMBL" id="OTW45440.1"/>
    </source>
</evidence>
<organism evidence="3 4">
    <name type="scientific">Bacillus thuringiensis serovar mexicanensis</name>
    <dbReference type="NCBI Taxonomy" id="180868"/>
    <lineage>
        <taxon>Bacteria</taxon>
        <taxon>Bacillati</taxon>
        <taxon>Bacillota</taxon>
        <taxon>Bacilli</taxon>
        <taxon>Bacillales</taxon>
        <taxon>Bacillaceae</taxon>
        <taxon>Bacillus</taxon>
        <taxon>Bacillus cereus group</taxon>
    </lineage>
</organism>
<dbReference type="EMBL" id="NFCF01000098">
    <property type="protein sequence ID" value="OTW45440.1"/>
    <property type="molecule type" value="Genomic_DNA"/>
</dbReference>
<dbReference type="SUPFAM" id="SSF53756">
    <property type="entry name" value="UDP-Glycosyltransferase/glycogen phosphorylase"/>
    <property type="match status" value="1"/>
</dbReference>
<dbReference type="GO" id="GO:0047355">
    <property type="term" value="F:CDP-glycerol glycerophosphotransferase activity"/>
    <property type="evidence" value="ECO:0007669"/>
    <property type="project" value="InterPro"/>
</dbReference>
<dbReference type="InterPro" id="IPR001173">
    <property type="entry name" value="Glyco_trans_2-like"/>
</dbReference>
<proteinExistence type="inferred from homology"/>
<dbReference type="InterPro" id="IPR043148">
    <property type="entry name" value="TagF_C"/>
</dbReference>
<dbReference type="PANTHER" id="PTHR22916:SF3">
    <property type="entry name" value="UDP-GLCNAC:BETAGAL BETA-1,3-N-ACETYLGLUCOSAMINYLTRANSFERASE-LIKE PROTEIN 1"/>
    <property type="match status" value="1"/>
</dbReference>